<proteinExistence type="predicted"/>
<dbReference type="Proteomes" id="UP000688137">
    <property type="component" value="Unassembled WGS sequence"/>
</dbReference>
<gene>
    <name evidence="2" type="ORF">PPRIM_AZ9-3.1.T1040176</name>
</gene>
<keyword evidence="1" id="KW-0472">Membrane</keyword>
<evidence type="ECO:0000313" key="3">
    <source>
        <dbReference type="Proteomes" id="UP000688137"/>
    </source>
</evidence>
<sequence>MMTTRIKSYNEQFDNVNLLIEVDYKSQEITYSYFECQYSESSQIIVNSQIKLILNIFLKFNQLKQSYLGKFMFWNFCLFLVLMKYAMRIIKSNYNQTIYQLNSKLVILGIYGILNLAQQQFSLVQCIAYK</sequence>
<evidence type="ECO:0000256" key="1">
    <source>
        <dbReference type="SAM" id="Phobius"/>
    </source>
</evidence>
<comment type="caution">
    <text evidence="2">The sequence shown here is derived from an EMBL/GenBank/DDBJ whole genome shotgun (WGS) entry which is preliminary data.</text>
</comment>
<dbReference type="AlphaFoldDB" id="A0A8S1P3Z9"/>
<keyword evidence="1" id="KW-0812">Transmembrane</keyword>
<name>A0A8S1P3Z9_PARPR</name>
<organism evidence="2 3">
    <name type="scientific">Paramecium primaurelia</name>
    <dbReference type="NCBI Taxonomy" id="5886"/>
    <lineage>
        <taxon>Eukaryota</taxon>
        <taxon>Sar</taxon>
        <taxon>Alveolata</taxon>
        <taxon>Ciliophora</taxon>
        <taxon>Intramacronucleata</taxon>
        <taxon>Oligohymenophorea</taxon>
        <taxon>Peniculida</taxon>
        <taxon>Parameciidae</taxon>
        <taxon>Paramecium</taxon>
    </lineage>
</organism>
<dbReference type="EMBL" id="CAJJDM010000107">
    <property type="protein sequence ID" value="CAD8097681.1"/>
    <property type="molecule type" value="Genomic_DNA"/>
</dbReference>
<evidence type="ECO:0008006" key="4">
    <source>
        <dbReference type="Google" id="ProtNLM"/>
    </source>
</evidence>
<feature type="transmembrane region" description="Helical" evidence="1">
    <location>
        <begin position="67"/>
        <end position="86"/>
    </location>
</feature>
<feature type="transmembrane region" description="Helical" evidence="1">
    <location>
        <begin position="98"/>
        <end position="117"/>
    </location>
</feature>
<protein>
    <recommendedName>
        <fullName evidence="4">Transmembrane protein</fullName>
    </recommendedName>
</protein>
<evidence type="ECO:0000313" key="2">
    <source>
        <dbReference type="EMBL" id="CAD8097681.1"/>
    </source>
</evidence>
<reference evidence="2" key="1">
    <citation type="submission" date="2021-01" db="EMBL/GenBank/DDBJ databases">
        <authorList>
            <consortium name="Genoscope - CEA"/>
            <person name="William W."/>
        </authorList>
    </citation>
    <scope>NUCLEOTIDE SEQUENCE</scope>
</reference>
<keyword evidence="3" id="KW-1185">Reference proteome</keyword>
<accession>A0A8S1P3Z9</accession>
<keyword evidence="1" id="KW-1133">Transmembrane helix</keyword>